<name>A0ABD2QEY4_9PLAT</name>
<dbReference type="EMBL" id="JBJKFK010000290">
    <property type="protein sequence ID" value="KAL3318079.1"/>
    <property type="molecule type" value="Genomic_DNA"/>
</dbReference>
<keyword evidence="4" id="KW-1185">Reference proteome</keyword>
<evidence type="ECO:0000259" key="2">
    <source>
        <dbReference type="Pfam" id="PF03712"/>
    </source>
</evidence>
<sequence length="74" mass="8719">MDNNLDRDVYIGTSAQDEMCNFYLMYSVPFDQYATLNEADHYCFQNNEGYQDILSSSDYNLPPVFEEDVYFESI</sequence>
<dbReference type="Proteomes" id="UP001626550">
    <property type="component" value="Unassembled WGS sequence"/>
</dbReference>
<dbReference type="InterPro" id="IPR014784">
    <property type="entry name" value="Cu2_ascorb_mOase-like_C"/>
</dbReference>
<dbReference type="InterPro" id="IPR024548">
    <property type="entry name" value="Cu2_monoox_C"/>
</dbReference>
<comment type="caution">
    <text evidence="3">The sequence shown here is derived from an EMBL/GenBank/DDBJ whole genome shotgun (WGS) entry which is preliminary data.</text>
</comment>
<protein>
    <recommendedName>
        <fullName evidence="2">Copper type II ascorbate-dependent monooxygenase C-terminal domain-containing protein</fullName>
    </recommendedName>
</protein>
<evidence type="ECO:0000313" key="4">
    <source>
        <dbReference type="Proteomes" id="UP001626550"/>
    </source>
</evidence>
<organism evidence="3 4">
    <name type="scientific">Cichlidogyrus casuarinus</name>
    <dbReference type="NCBI Taxonomy" id="1844966"/>
    <lineage>
        <taxon>Eukaryota</taxon>
        <taxon>Metazoa</taxon>
        <taxon>Spiralia</taxon>
        <taxon>Lophotrochozoa</taxon>
        <taxon>Platyhelminthes</taxon>
        <taxon>Monogenea</taxon>
        <taxon>Monopisthocotylea</taxon>
        <taxon>Dactylogyridea</taxon>
        <taxon>Ancyrocephalidae</taxon>
        <taxon>Cichlidogyrus</taxon>
    </lineage>
</organism>
<keyword evidence="1" id="KW-1015">Disulfide bond</keyword>
<accession>A0ABD2QEY4</accession>
<dbReference type="Pfam" id="PF03712">
    <property type="entry name" value="Cu2_monoox_C"/>
    <property type="match status" value="1"/>
</dbReference>
<feature type="domain" description="Copper type II ascorbate-dependent monooxygenase C-terminal" evidence="2">
    <location>
        <begin position="5"/>
        <end position="45"/>
    </location>
</feature>
<reference evidence="3 4" key="1">
    <citation type="submission" date="2024-11" db="EMBL/GenBank/DDBJ databases">
        <title>Adaptive evolution of stress response genes in parasites aligns with host niche diversity.</title>
        <authorList>
            <person name="Hahn C."/>
            <person name="Resl P."/>
        </authorList>
    </citation>
    <scope>NUCLEOTIDE SEQUENCE [LARGE SCALE GENOMIC DNA]</scope>
    <source>
        <strain evidence="3">EGGRZ-B1_66</strain>
        <tissue evidence="3">Body</tissue>
    </source>
</reference>
<dbReference type="AlphaFoldDB" id="A0ABD2QEY4"/>
<gene>
    <name evidence="3" type="ORF">Ciccas_003264</name>
</gene>
<evidence type="ECO:0000256" key="1">
    <source>
        <dbReference type="ARBA" id="ARBA00023157"/>
    </source>
</evidence>
<dbReference type="InterPro" id="IPR008977">
    <property type="entry name" value="PHM/PNGase_F_dom_sf"/>
</dbReference>
<proteinExistence type="predicted"/>
<dbReference type="Gene3D" id="2.60.120.230">
    <property type="match status" value="1"/>
</dbReference>
<dbReference type="SUPFAM" id="SSF49742">
    <property type="entry name" value="PHM/PNGase F"/>
    <property type="match status" value="1"/>
</dbReference>
<evidence type="ECO:0000313" key="3">
    <source>
        <dbReference type="EMBL" id="KAL3318079.1"/>
    </source>
</evidence>